<dbReference type="RefSeq" id="WP_125943504.1">
    <property type="nucleotide sequence ID" value="NZ_PXZH01000003.1"/>
</dbReference>
<dbReference type="AlphaFoldDB" id="A0A429Z5W0"/>
<feature type="transmembrane region" description="Helical" evidence="1">
    <location>
        <begin position="113"/>
        <end position="136"/>
    </location>
</feature>
<dbReference type="InterPro" id="IPR050303">
    <property type="entry name" value="GatZ_KbaZ_carbometab"/>
</dbReference>
<protein>
    <submittedName>
        <fullName evidence="2">PTS mannose/fructose/sorbose family transporter subunit IID</fullName>
    </submittedName>
</protein>
<dbReference type="Proteomes" id="UP000277864">
    <property type="component" value="Unassembled WGS sequence"/>
</dbReference>
<name>A0A429Z5W0_9ENTE</name>
<keyword evidence="3" id="KW-1185">Reference proteome</keyword>
<organism evidence="2 3">
    <name type="scientific">Vagococcus humatus</name>
    <dbReference type="NCBI Taxonomy" id="1889241"/>
    <lineage>
        <taxon>Bacteria</taxon>
        <taxon>Bacillati</taxon>
        <taxon>Bacillota</taxon>
        <taxon>Bacilli</taxon>
        <taxon>Lactobacillales</taxon>
        <taxon>Enterococcaceae</taxon>
        <taxon>Vagococcus</taxon>
    </lineage>
</organism>
<gene>
    <name evidence="2" type="ORF">C7P63_07250</name>
</gene>
<dbReference type="OrthoDB" id="9795582at2"/>
<feature type="transmembrane region" description="Helical" evidence="1">
    <location>
        <begin position="255"/>
        <end position="274"/>
    </location>
</feature>
<keyword evidence="1" id="KW-0472">Membrane</keyword>
<dbReference type="InterPro" id="IPR004704">
    <property type="entry name" value="PTS_IID_man"/>
</dbReference>
<evidence type="ECO:0000313" key="3">
    <source>
        <dbReference type="Proteomes" id="UP000277864"/>
    </source>
</evidence>
<reference evidence="2 3" key="1">
    <citation type="submission" date="2018-03" db="EMBL/GenBank/DDBJ databases">
        <authorList>
            <person name="Gulvik C.A."/>
        </authorList>
    </citation>
    <scope>NUCLEOTIDE SEQUENCE [LARGE SCALE GENOMIC DNA]</scope>
    <source>
        <strain evidence="2 3">JCM 31581</strain>
    </source>
</reference>
<comment type="caution">
    <text evidence="2">The sequence shown here is derived from an EMBL/GenBank/DDBJ whole genome shotgun (WGS) entry which is preliminary data.</text>
</comment>
<evidence type="ECO:0000313" key="2">
    <source>
        <dbReference type="EMBL" id="RST89077.1"/>
    </source>
</evidence>
<dbReference type="GO" id="GO:0005886">
    <property type="term" value="C:plasma membrane"/>
    <property type="evidence" value="ECO:0007669"/>
    <property type="project" value="TreeGrafter"/>
</dbReference>
<keyword evidence="1" id="KW-1133">Transmembrane helix</keyword>
<proteinExistence type="predicted"/>
<dbReference type="PROSITE" id="PS51108">
    <property type="entry name" value="PTS_EIID"/>
    <property type="match status" value="1"/>
</dbReference>
<feature type="transmembrane region" description="Helical" evidence="1">
    <location>
        <begin position="186"/>
        <end position="210"/>
    </location>
</feature>
<dbReference type="PANTHER" id="PTHR32502:SF23">
    <property type="entry name" value="TRANSPORT PROTEIN, PTS SYSTEM"/>
    <property type="match status" value="1"/>
</dbReference>
<feature type="transmembrane region" description="Helical" evidence="1">
    <location>
        <begin position="230"/>
        <end position="248"/>
    </location>
</feature>
<accession>A0A429Z5W0</accession>
<dbReference type="PANTHER" id="PTHR32502">
    <property type="entry name" value="N-ACETYLGALACTOSAMINE PERMEASE II COMPONENT-RELATED"/>
    <property type="match status" value="1"/>
</dbReference>
<dbReference type="Pfam" id="PF03613">
    <property type="entry name" value="EIID-AGA"/>
    <property type="match status" value="1"/>
</dbReference>
<sequence>MRSDKELKLSKKDIWLASWRWIFFALSTQNYEYMMGTGFAHSLSGSLEKLYEHDQVGLSKALKRHVTFFNTEPQLGSIIPGIVLSLEEEYANNQDNQEPSAILQTKNVLMGPIASLGDSFLVGMVNPILLSIAIGLSANGSLLGLIVFLILWIVLVIFIRHFLFIKGYLLGLDAIKILKNEKIKNKIVQVVTVFGLIVIGGATVVTSEVITSTQFLFDKNGMTMQKIMEQPMFGFISIFILLTYYFFLSKKKWSFVRLVCASLLAVAIILLFQIL</sequence>
<dbReference type="GO" id="GO:0009401">
    <property type="term" value="P:phosphoenolpyruvate-dependent sugar phosphotransferase system"/>
    <property type="evidence" value="ECO:0007669"/>
    <property type="project" value="InterPro"/>
</dbReference>
<feature type="transmembrane region" description="Helical" evidence="1">
    <location>
        <begin position="142"/>
        <end position="165"/>
    </location>
</feature>
<evidence type="ECO:0000256" key="1">
    <source>
        <dbReference type="SAM" id="Phobius"/>
    </source>
</evidence>
<dbReference type="EMBL" id="PXZH01000003">
    <property type="protein sequence ID" value="RST89077.1"/>
    <property type="molecule type" value="Genomic_DNA"/>
</dbReference>
<keyword evidence="1" id="KW-0812">Transmembrane</keyword>